<evidence type="ECO:0008006" key="3">
    <source>
        <dbReference type="Google" id="ProtNLM"/>
    </source>
</evidence>
<dbReference type="InterPro" id="IPR029045">
    <property type="entry name" value="ClpP/crotonase-like_dom_sf"/>
</dbReference>
<organism evidence="1 2">
    <name type="scientific">Ruegeria halocynthiae</name>
    <dbReference type="NCBI Taxonomy" id="985054"/>
    <lineage>
        <taxon>Bacteria</taxon>
        <taxon>Pseudomonadati</taxon>
        <taxon>Pseudomonadota</taxon>
        <taxon>Alphaproteobacteria</taxon>
        <taxon>Rhodobacterales</taxon>
        <taxon>Roseobacteraceae</taxon>
        <taxon>Ruegeria</taxon>
    </lineage>
</organism>
<dbReference type="SUPFAM" id="SSF52096">
    <property type="entry name" value="ClpP/crotonase"/>
    <property type="match status" value="1"/>
</dbReference>
<proteinExistence type="predicted"/>
<sequence length="395" mass="43831">MSLDHDLELILGVVERTDPSFRSVERERIERRTKDLQTNLAECRREEFLLSAMSLFALAGNGHTRLIPNDAISVLPFRFVSVGEAIFLTKTLGEFAEFAPGRLHRVNGTPVEGFLQTADCYLAGTRQRKRVIGPIMLAWPAALVRLGVAAENGEISYQIVDAKGQIRTVRANCNRTVPACSLYPNSEHGRIDPSLSFRDYVEIQEWSDIGRSIILPSFFDKEGSALRDAIASAENRVRLCPTLPLLIDVRGNTGGDFLSVMPLVEAITECGQESGCVVLVDKFTFSAAIVFVAILKHRLGDKLKLVGEDMGDGLRFFAEGGLIDLPACGAVMRYSTALHDWETGTIDQTTPPEIAEHIVPVKDLKIDHHWVESPFDEISREGVHRRFLKELGFSL</sequence>
<dbReference type="OrthoDB" id="5480566at2"/>
<dbReference type="Proteomes" id="UP000183400">
    <property type="component" value="Unassembled WGS sequence"/>
</dbReference>
<gene>
    <name evidence="1" type="ORF">SAMN05444358_101240</name>
</gene>
<dbReference type="EMBL" id="FNNP01000001">
    <property type="protein sequence ID" value="SDW21697.1"/>
    <property type="molecule type" value="Genomic_DNA"/>
</dbReference>
<keyword evidence="2" id="KW-1185">Reference proteome</keyword>
<reference evidence="2" key="1">
    <citation type="submission" date="2016-10" db="EMBL/GenBank/DDBJ databases">
        <authorList>
            <person name="Varghese N."/>
            <person name="Submissions S."/>
        </authorList>
    </citation>
    <scope>NUCLEOTIDE SEQUENCE [LARGE SCALE GENOMIC DNA]</scope>
    <source>
        <strain evidence="2">DSM 27839</strain>
    </source>
</reference>
<dbReference type="STRING" id="985054.SAMN05444358_101240"/>
<dbReference type="Gene3D" id="3.90.226.10">
    <property type="entry name" value="2-enoyl-CoA Hydratase, Chain A, domain 1"/>
    <property type="match status" value="1"/>
</dbReference>
<protein>
    <recommendedName>
        <fullName evidence="3">Peptidase family S41</fullName>
    </recommendedName>
</protein>
<name>A0A1H2RQU3_9RHOB</name>
<accession>A0A1H2RQU3</accession>
<dbReference type="AlphaFoldDB" id="A0A1H2RQU3"/>
<dbReference type="RefSeq" id="WP_074733787.1">
    <property type="nucleotide sequence ID" value="NZ_FNNP01000001.1"/>
</dbReference>
<evidence type="ECO:0000313" key="1">
    <source>
        <dbReference type="EMBL" id="SDW21697.1"/>
    </source>
</evidence>
<evidence type="ECO:0000313" key="2">
    <source>
        <dbReference type="Proteomes" id="UP000183400"/>
    </source>
</evidence>